<evidence type="ECO:0000313" key="3">
    <source>
        <dbReference type="Proteomes" id="UP000248021"/>
    </source>
</evidence>
<proteinExistence type="predicted"/>
<sequence>MVACSGGDFMNKAAIRRYLLSSCASFVTIGLALCSVNREAYAEAATAYTTLNYGTTGTFLTGIRGNSIVGNYVVPGTTATGGLLYNMSSGQWSAMPVATANGVNYPDAIGSSPYGPSFGNQGGVLRTVGSYMTAASSPYDLSYLYDAAAAPGQQLTGLAYPSAPGNPTLYTIAHSTFGDQVVGNYDTRLATGNAMIYTISTGTYATNNKPGAVSTTVYGVYGDMLAGGYANVAPGGGIGFEHGYLYNQATGTWATYDHPEAIITHLEGITGAGRSGEYNMVADWVTPDGVAHAGVLHVDALGIPTWYEINIPGATLVSSNSAYGDTVVGIYLMPGSSTPNGYVATIPGIYNPIRNTGTLTFGTDNAAALSGRKGDDIVNSGTIQASGTVGVGIRGETYGVLTNTGTVSATGIGGAAVEMHGLYGTLLNYGTLQAPAVADALRTGADSYGSVIVNTGIIDGRIAATLGPQTRFENSGWIGSTGTGVPMTHHINGLYSQTSQGTLSLRVGANGTDGLEVTGVARLAGTLAVPFQTSTLQNSYSLVTATEGMTGAFDTLATAGLPSYVSAALAYTSNRVGLNLTSQMAELPGLSTNQSSVGGAVDRAFNSGATANPVNPTAVALSSLYAFDGAQLGAALGTLSGEAYASETSVLINDGLFTRQAVLGRLRQLTYGGAGGPVAALGASGEALAYAADPKGAANSPAAASIAKAGTAPLAAPDRTPGLAMWAQAYGSWGNYDGNANAASVSTSLGGIIAGFDKRIGANSYLGVALGYSQSNTTIGALGSSARADSGLVSAYAGTSFGAWNVRGGMSYTLSQVDASRTVVTSTFNDTAKGDYNAGLFQMFGEIGYAMAMGNVAIEPFGGLAWANLNTQNVTENAIALGLTGGGTSSNVGFTTLGLRVATDLALSNGMVLVPHASVAWKYAFGDVTPSTTLAFAGIGGTAFSVQGVPLATNAMLIDVGASLKVSDDVKVGLSYVGELATDVRQNAVKGNLTWTF</sequence>
<dbReference type="InterPro" id="IPR005546">
    <property type="entry name" value="Autotransporte_beta"/>
</dbReference>
<dbReference type="SUPFAM" id="SSF103515">
    <property type="entry name" value="Autotransporter"/>
    <property type="match status" value="1"/>
</dbReference>
<dbReference type="InterPro" id="IPR036709">
    <property type="entry name" value="Autotransporte_beta_dom_sf"/>
</dbReference>
<dbReference type="Proteomes" id="UP000248021">
    <property type="component" value="Unassembled WGS sequence"/>
</dbReference>
<reference evidence="2 3" key="1">
    <citation type="submission" date="2018-05" db="EMBL/GenBank/DDBJ databases">
        <title>Genomic Encyclopedia of Type Strains, Phase IV (KMG-IV): sequencing the most valuable type-strain genomes for metagenomic binning, comparative biology and taxonomic classification.</title>
        <authorList>
            <person name="Goeker M."/>
        </authorList>
    </citation>
    <scope>NUCLEOTIDE SEQUENCE [LARGE SCALE GENOMIC DNA]</scope>
    <source>
        <strain evidence="2 3">DSM 6462</strain>
    </source>
</reference>
<name>A0A2V3TT68_9HYPH</name>
<dbReference type="SMART" id="SM00869">
    <property type="entry name" value="Autotransporter"/>
    <property type="match status" value="1"/>
</dbReference>
<accession>A0A2V3TT68</accession>
<feature type="domain" description="Autotransporter" evidence="1">
    <location>
        <begin position="718"/>
        <end position="997"/>
    </location>
</feature>
<gene>
    <name evidence="2" type="ORF">C7450_12327</name>
</gene>
<comment type="caution">
    <text evidence="2">The sequence shown here is derived from an EMBL/GenBank/DDBJ whole genome shotgun (WGS) entry which is preliminary data.</text>
</comment>
<dbReference type="NCBIfam" id="TIGR01414">
    <property type="entry name" value="autotrans_barl"/>
    <property type="match status" value="1"/>
</dbReference>
<dbReference type="InterPro" id="IPR006315">
    <property type="entry name" value="OM_autotransptr_brl_dom"/>
</dbReference>
<dbReference type="Pfam" id="PF03797">
    <property type="entry name" value="Autotransporter"/>
    <property type="match status" value="1"/>
</dbReference>
<keyword evidence="3" id="KW-1185">Reference proteome</keyword>
<dbReference type="PROSITE" id="PS51208">
    <property type="entry name" value="AUTOTRANSPORTER"/>
    <property type="match status" value="1"/>
</dbReference>
<evidence type="ECO:0000259" key="1">
    <source>
        <dbReference type="PROSITE" id="PS51208"/>
    </source>
</evidence>
<dbReference type="Gene3D" id="2.40.128.130">
    <property type="entry name" value="Autotransporter beta-domain"/>
    <property type="match status" value="1"/>
</dbReference>
<evidence type="ECO:0000313" key="2">
    <source>
        <dbReference type="EMBL" id="PXW50755.1"/>
    </source>
</evidence>
<protein>
    <submittedName>
        <fullName evidence="2">Outer membrane autotransporter protein</fullName>
    </submittedName>
</protein>
<dbReference type="AlphaFoldDB" id="A0A2V3TT68"/>
<dbReference type="EMBL" id="QJJK01000023">
    <property type="protein sequence ID" value="PXW50755.1"/>
    <property type="molecule type" value="Genomic_DNA"/>
</dbReference>
<dbReference type="GO" id="GO:0019867">
    <property type="term" value="C:outer membrane"/>
    <property type="evidence" value="ECO:0007669"/>
    <property type="project" value="InterPro"/>
</dbReference>
<organism evidence="2 3">
    <name type="scientific">Chelatococcus asaccharovorans</name>
    <dbReference type="NCBI Taxonomy" id="28210"/>
    <lineage>
        <taxon>Bacteria</taxon>
        <taxon>Pseudomonadati</taxon>
        <taxon>Pseudomonadota</taxon>
        <taxon>Alphaproteobacteria</taxon>
        <taxon>Hyphomicrobiales</taxon>
        <taxon>Chelatococcaceae</taxon>
        <taxon>Chelatococcus</taxon>
    </lineage>
</organism>